<dbReference type="GO" id="GO:0008097">
    <property type="term" value="F:5S rRNA binding"/>
    <property type="evidence" value="ECO:0007669"/>
    <property type="project" value="TreeGrafter"/>
</dbReference>
<sequence length="255" mass="28344">MSRAAVQRAAQQVRQAVPVPDCIVPGPHPALSTLHAARRTGMEKRDLRQLRRDKHVIPAVLQRYQQPDWYLVAPVAPLRRDVHHSRRFVWGGAPNSLLSGPLYNLAVHASMAEAEEAAAQEAPGDKAVWFHAVARQLQLHPVSEEPLHVGFYAYDRTGVIHPNGVRLRVPLRAVGMEKNEALRFGYINQLAWSVEILVAHDVVPPTHLEADVSALAIHRSCYGRDIACPPGVRLPPGGDAQQLIKICRDRRAHEL</sequence>
<dbReference type="AlphaFoldDB" id="A0AAV9IV97"/>
<reference evidence="1 2" key="1">
    <citation type="submission" date="2022-07" db="EMBL/GenBank/DDBJ databases">
        <title>Genome-wide signatures of adaptation to extreme environments.</title>
        <authorList>
            <person name="Cho C.H."/>
            <person name="Yoon H.S."/>
        </authorList>
    </citation>
    <scope>NUCLEOTIDE SEQUENCE [LARGE SCALE GENOMIC DNA]</scope>
    <source>
        <strain evidence="1 2">DBV 063 E5</strain>
    </source>
</reference>
<dbReference type="InterPro" id="IPR037121">
    <property type="entry name" value="Ribosomal_bL25_C"/>
</dbReference>
<dbReference type="InterPro" id="IPR020930">
    <property type="entry name" value="Ribosomal_uL5_bac-type"/>
</dbReference>
<dbReference type="Gene3D" id="2.170.120.20">
    <property type="entry name" value="Ribosomal protein L25, beta domain"/>
    <property type="match status" value="1"/>
</dbReference>
<protein>
    <submittedName>
        <fullName evidence="1">Uncharacterized protein</fullName>
    </submittedName>
</protein>
<evidence type="ECO:0000313" key="1">
    <source>
        <dbReference type="EMBL" id="KAK4536262.1"/>
    </source>
</evidence>
<comment type="caution">
    <text evidence="1">The sequence shown here is derived from an EMBL/GenBank/DDBJ whole genome shotgun (WGS) entry which is preliminary data.</text>
</comment>
<dbReference type="PANTHER" id="PTHR33284:SF1">
    <property type="entry name" value="RIBOSOMAL PROTEIN L25_GLN-TRNA SYNTHETASE, ANTI-CODON-BINDING DOMAIN-CONTAINING PROTEIN"/>
    <property type="match status" value="1"/>
</dbReference>
<dbReference type="GO" id="GO:0003735">
    <property type="term" value="F:structural constituent of ribosome"/>
    <property type="evidence" value="ECO:0007669"/>
    <property type="project" value="InterPro"/>
</dbReference>
<dbReference type="SUPFAM" id="SSF50715">
    <property type="entry name" value="Ribosomal protein L25-like"/>
    <property type="match status" value="1"/>
</dbReference>
<dbReference type="Proteomes" id="UP001301350">
    <property type="component" value="Unassembled WGS sequence"/>
</dbReference>
<dbReference type="GO" id="GO:0022625">
    <property type="term" value="C:cytosolic large ribosomal subunit"/>
    <property type="evidence" value="ECO:0007669"/>
    <property type="project" value="TreeGrafter"/>
</dbReference>
<dbReference type="PANTHER" id="PTHR33284">
    <property type="entry name" value="RIBOSOMAL PROTEIN L25/GLN-TRNA SYNTHETASE, ANTI-CODON-BINDING DOMAIN-CONTAINING PROTEIN"/>
    <property type="match status" value="1"/>
</dbReference>
<name>A0AAV9IV97_CYACA</name>
<dbReference type="InterPro" id="IPR011035">
    <property type="entry name" value="Ribosomal_bL25/Gln-tRNA_synth"/>
</dbReference>
<evidence type="ECO:0000313" key="2">
    <source>
        <dbReference type="Proteomes" id="UP001301350"/>
    </source>
</evidence>
<gene>
    <name evidence="1" type="ORF">CDCA_CDCA08G2287</name>
</gene>
<proteinExistence type="predicted"/>
<dbReference type="GO" id="GO:0006412">
    <property type="term" value="P:translation"/>
    <property type="evidence" value="ECO:0007669"/>
    <property type="project" value="InterPro"/>
</dbReference>
<keyword evidence="2" id="KW-1185">Reference proteome</keyword>
<organism evidence="1 2">
    <name type="scientific">Cyanidium caldarium</name>
    <name type="common">Red alga</name>
    <dbReference type="NCBI Taxonomy" id="2771"/>
    <lineage>
        <taxon>Eukaryota</taxon>
        <taxon>Rhodophyta</taxon>
        <taxon>Bangiophyceae</taxon>
        <taxon>Cyanidiales</taxon>
        <taxon>Cyanidiaceae</taxon>
        <taxon>Cyanidium</taxon>
    </lineage>
</organism>
<accession>A0AAV9IV97</accession>
<dbReference type="EMBL" id="JANCYW010000008">
    <property type="protein sequence ID" value="KAK4536262.1"/>
    <property type="molecule type" value="Genomic_DNA"/>
</dbReference>